<organism evidence="4 5">
    <name type="scientific">Echinicola jeungdonensis</name>
    <dbReference type="NCBI Taxonomy" id="709343"/>
    <lineage>
        <taxon>Bacteria</taxon>
        <taxon>Pseudomonadati</taxon>
        <taxon>Bacteroidota</taxon>
        <taxon>Cytophagia</taxon>
        <taxon>Cytophagales</taxon>
        <taxon>Cyclobacteriaceae</taxon>
        <taxon>Echinicola</taxon>
    </lineage>
</organism>
<dbReference type="EMBL" id="JBHMEW010000051">
    <property type="protein sequence ID" value="MFB9211589.1"/>
    <property type="molecule type" value="Genomic_DNA"/>
</dbReference>
<dbReference type="InterPro" id="IPR045851">
    <property type="entry name" value="AMP-bd_C_sf"/>
</dbReference>
<keyword evidence="2" id="KW-0436">Ligase</keyword>
<dbReference type="PANTHER" id="PTHR43201:SF5">
    <property type="entry name" value="MEDIUM-CHAIN ACYL-COA LIGASE ACSF2, MITOCHONDRIAL"/>
    <property type="match status" value="1"/>
</dbReference>
<dbReference type="SUPFAM" id="SSF56801">
    <property type="entry name" value="Acetyl-CoA synthetase-like"/>
    <property type="match status" value="1"/>
</dbReference>
<evidence type="ECO:0000256" key="2">
    <source>
        <dbReference type="ARBA" id="ARBA00022598"/>
    </source>
</evidence>
<dbReference type="InterPro" id="IPR000873">
    <property type="entry name" value="AMP-dep_synth/lig_dom"/>
</dbReference>
<evidence type="ECO:0000313" key="5">
    <source>
        <dbReference type="Proteomes" id="UP001589654"/>
    </source>
</evidence>
<accession>A0ABV5J6I3</accession>
<proteinExistence type="inferred from homology"/>
<keyword evidence="5" id="KW-1185">Reference proteome</keyword>
<evidence type="ECO:0000259" key="3">
    <source>
        <dbReference type="Pfam" id="PF00501"/>
    </source>
</evidence>
<dbReference type="InterPro" id="IPR042099">
    <property type="entry name" value="ANL_N_sf"/>
</dbReference>
<sequence length="368" mass="41447">MSHVIIGPHLITFDQIRIGQWPEMAQYFKNSLKFCQDWLNGQESFSINTSGSTGKPKTIQVSRKQMILSAEATRRFFQIQNGDRLLCCLHTDLVAGKMMLVRSMVWNCPIHIETPNSKPLKEFPSCFPLDFVAMVPYQVENTLLDPNSLKAFKNIKNLIIGGAPISATLQKKISQWPVNLYQTYGMTETVSHIALAKINGDGNLVYKSLPGVSISTTETHQLVIKAPMASQDTLTTNDLAEMVSENEFIWKGRADFTVNSGGIKIQPELLESKIQGAMSQFFPDSRYFFGGLPHDLFGEQLVLVIEMKNQDHMPSVDFSDSLKSSLDKFENPKKIHFIENFAETQSGKINRKETLDKLYQSINTGKMP</sequence>
<dbReference type="Gene3D" id="3.40.50.12780">
    <property type="entry name" value="N-terminal domain of ligase-like"/>
    <property type="match status" value="1"/>
</dbReference>
<dbReference type="Pfam" id="PF00501">
    <property type="entry name" value="AMP-binding"/>
    <property type="match status" value="1"/>
</dbReference>
<comment type="caution">
    <text evidence="4">The sequence shown here is derived from an EMBL/GenBank/DDBJ whole genome shotgun (WGS) entry which is preliminary data.</text>
</comment>
<dbReference type="RefSeq" id="WP_290248547.1">
    <property type="nucleotide sequence ID" value="NZ_JAUFQT010000001.1"/>
</dbReference>
<dbReference type="Proteomes" id="UP001589654">
    <property type="component" value="Unassembled WGS sequence"/>
</dbReference>
<feature type="domain" description="AMP-dependent synthetase/ligase" evidence="3">
    <location>
        <begin position="49"/>
        <end position="218"/>
    </location>
</feature>
<evidence type="ECO:0000256" key="1">
    <source>
        <dbReference type="ARBA" id="ARBA00006432"/>
    </source>
</evidence>
<dbReference type="PANTHER" id="PTHR43201">
    <property type="entry name" value="ACYL-COA SYNTHETASE"/>
    <property type="match status" value="1"/>
</dbReference>
<name>A0ABV5J6I3_9BACT</name>
<evidence type="ECO:0000313" key="4">
    <source>
        <dbReference type="EMBL" id="MFB9211589.1"/>
    </source>
</evidence>
<dbReference type="Gene3D" id="3.30.300.30">
    <property type="match status" value="1"/>
</dbReference>
<comment type="similarity">
    <text evidence="1">Belongs to the ATP-dependent AMP-binding enzyme family.</text>
</comment>
<reference evidence="4 5" key="1">
    <citation type="submission" date="2024-09" db="EMBL/GenBank/DDBJ databases">
        <authorList>
            <person name="Sun Q."/>
            <person name="Mori K."/>
        </authorList>
    </citation>
    <scope>NUCLEOTIDE SEQUENCE [LARGE SCALE GENOMIC DNA]</scope>
    <source>
        <strain evidence="4 5">CECT 7682</strain>
    </source>
</reference>
<protein>
    <submittedName>
        <fullName evidence="4">AMP-binding protein</fullName>
    </submittedName>
</protein>
<gene>
    <name evidence="4" type="ORF">ACFFUR_07215</name>
</gene>